<keyword evidence="3" id="KW-1185">Reference proteome</keyword>
<organism evidence="2 3">
    <name type="scientific">Synaphobranchus kaupii</name>
    <name type="common">Kaup's arrowtooth eel</name>
    <dbReference type="NCBI Taxonomy" id="118154"/>
    <lineage>
        <taxon>Eukaryota</taxon>
        <taxon>Metazoa</taxon>
        <taxon>Chordata</taxon>
        <taxon>Craniata</taxon>
        <taxon>Vertebrata</taxon>
        <taxon>Euteleostomi</taxon>
        <taxon>Actinopterygii</taxon>
        <taxon>Neopterygii</taxon>
        <taxon>Teleostei</taxon>
        <taxon>Anguilliformes</taxon>
        <taxon>Synaphobranchidae</taxon>
        <taxon>Synaphobranchus</taxon>
    </lineage>
</organism>
<dbReference type="Proteomes" id="UP001152622">
    <property type="component" value="Chromosome 10"/>
</dbReference>
<protein>
    <submittedName>
        <fullName evidence="2">Uncharacterized protein</fullName>
    </submittedName>
</protein>
<reference evidence="2" key="1">
    <citation type="journal article" date="2023" name="Science">
        <title>Genome structures resolve the early diversification of teleost fishes.</title>
        <authorList>
            <person name="Parey E."/>
            <person name="Louis A."/>
            <person name="Montfort J."/>
            <person name="Bouchez O."/>
            <person name="Roques C."/>
            <person name="Iampietro C."/>
            <person name="Lluch J."/>
            <person name="Castinel A."/>
            <person name="Donnadieu C."/>
            <person name="Desvignes T."/>
            <person name="Floi Bucao C."/>
            <person name="Jouanno E."/>
            <person name="Wen M."/>
            <person name="Mejri S."/>
            <person name="Dirks R."/>
            <person name="Jansen H."/>
            <person name="Henkel C."/>
            <person name="Chen W.J."/>
            <person name="Zahm M."/>
            <person name="Cabau C."/>
            <person name="Klopp C."/>
            <person name="Thompson A.W."/>
            <person name="Robinson-Rechavi M."/>
            <person name="Braasch I."/>
            <person name="Lecointre G."/>
            <person name="Bobe J."/>
            <person name="Postlethwait J.H."/>
            <person name="Berthelot C."/>
            <person name="Roest Crollius H."/>
            <person name="Guiguen Y."/>
        </authorList>
    </citation>
    <scope>NUCLEOTIDE SEQUENCE</scope>
    <source>
        <strain evidence="2">WJC10195</strain>
    </source>
</reference>
<feature type="region of interest" description="Disordered" evidence="1">
    <location>
        <begin position="58"/>
        <end position="83"/>
    </location>
</feature>
<name>A0A9Q1IQY7_SYNKA</name>
<dbReference type="AlphaFoldDB" id="A0A9Q1IQY7"/>
<feature type="compositionally biased region" description="Polar residues" evidence="1">
    <location>
        <begin position="61"/>
        <end position="74"/>
    </location>
</feature>
<accession>A0A9Q1IQY7</accession>
<comment type="caution">
    <text evidence="2">The sequence shown here is derived from an EMBL/GenBank/DDBJ whole genome shotgun (WGS) entry which is preliminary data.</text>
</comment>
<evidence type="ECO:0000313" key="3">
    <source>
        <dbReference type="Proteomes" id="UP001152622"/>
    </source>
</evidence>
<gene>
    <name evidence="2" type="ORF">SKAU_G00274880</name>
</gene>
<evidence type="ECO:0000313" key="2">
    <source>
        <dbReference type="EMBL" id="KAJ8348899.1"/>
    </source>
</evidence>
<dbReference type="EMBL" id="JAINUF010000010">
    <property type="protein sequence ID" value="KAJ8348899.1"/>
    <property type="molecule type" value="Genomic_DNA"/>
</dbReference>
<evidence type="ECO:0000256" key="1">
    <source>
        <dbReference type="SAM" id="MobiDB-lite"/>
    </source>
</evidence>
<sequence length="103" mass="11601">MFQPDGTAHTIWNNKQLFSAALASTESRRNARNIDTLDYEEGHYPRHFRPVALRKNPMKPTEQQGLAWQNLNTSQPPPKSTALEDLFGNSFAAVDPVNHQRGG</sequence>
<proteinExistence type="predicted"/>